<reference evidence="1" key="1">
    <citation type="submission" date="2023-01" db="EMBL/GenBank/DDBJ databases">
        <title>Genome assembly of the deep-sea coral Lophelia pertusa.</title>
        <authorList>
            <person name="Herrera S."/>
            <person name="Cordes E."/>
        </authorList>
    </citation>
    <scope>NUCLEOTIDE SEQUENCE</scope>
    <source>
        <strain evidence="1">USNM1676648</strain>
        <tissue evidence="1">Polyp</tissue>
    </source>
</reference>
<feature type="non-terminal residue" evidence="1">
    <location>
        <position position="1"/>
    </location>
</feature>
<gene>
    <name evidence="1" type="ORF">OS493_039045</name>
</gene>
<dbReference type="EMBL" id="MU826496">
    <property type="protein sequence ID" value="KAJ7375759.1"/>
    <property type="molecule type" value="Genomic_DNA"/>
</dbReference>
<sequence>HVQGKDPMHGSPVMSVKGLSCNHEEKTLAKRTKAVILKKESKGGADDGASAKSCDVETKCNDEERKAVIALCLLGSESFILMFIS</sequence>
<organism evidence="1 2">
    <name type="scientific">Desmophyllum pertusum</name>
    <dbReference type="NCBI Taxonomy" id="174260"/>
    <lineage>
        <taxon>Eukaryota</taxon>
        <taxon>Metazoa</taxon>
        <taxon>Cnidaria</taxon>
        <taxon>Anthozoa</taxon>
        <taxon>Hexacorallia</taxon>
        <taxon>Scleractinia</taxon>
        <taxon>Caryophylliina</taxon>
        <taxon>Caryophylliidae</taxon>
        <taxon>Desmophyllum</taxon>
    </lineage>
</organism>
<name>A0A9W9Z910_9CNID</name>
<protein>
    <submittedName>
        <fullName evidence="1">Uncharacterized protein</fullName>
    </submittedName>
</protein>
<dbReference type="Proteomes" id="UP001163046">
    <property type="component" value="Unassembled WGS sequence"/>
</dbReference>
<dbReference type="AlphaFoldDB" id="A0A9W9Z910"/>
<comment type="caution">
    <text evidence="1">The sequence shown here is derived from an EMBL/GenBank/DDBJ whole genome shotgun (WGS) entry which is preliminary data.</text>
</comment>
<accession>A0A9W9Z910</accession>
<proteinExistence type="predicted"/>
<evidence type="ECO:0000313" key="2">
    <source>
        <dbReference type="Proteomes" id="UP001163046"/>
    </source>
</evidence>
<keyword evidence="2" id="KW-1185">Reference proteome</keyword>
<evidence type="ECO:0000313" key="1">
    <source>
        <dbReference type="EMBL" id="KAJ7375759.1"/>
    </source>
</evidence>